<feature type="transmembrane region" description="Helical" evidence="1">
    <location>
        <begin position="72"/>
        <end position="89"/>
    </location>
</feature>
<evidence type="ECO:0000313" key="2">
    <source>
        <dbReference type="EMBL" id="QDV42558.1"/>
    </source>
</evidence>
<keyword evidence="1" id="KW-1133">Transmembrane helix</keyword>
<reference evidence="2 3" key="1">
    <citation type="submission" date="2019-03" db="EMBL/GenBank/DDBJ databases">
        <title>Deep-cultivation of Planctomycetes and their phenomic and genomic characterization uncovers novel biology.</title>
        <authorList>
            <person name="Wiegand S."/>
            <person name="Jogler M."/>
            <person name="Boedeker C."/>
            <person name="Pinto D."/>
            <person name="Vollmers J."/>
            <person name="Rivas-Marin E."/>
            <person name="Kohn T."/>
            <person name="Peeters S.H."/>
            <person name="Heuer A."/>
            <person name="Rast P."/>
            <person name="Oberbeckmann S."/>
            <person name="Bunk B."/>
            <person name="Jeske O."/>
            <person name="Meyerdierks A."/>
            <person name="Storesund J.E."/>
            <person name="Kallscheuer N."/>
            <person name="Luecker S."/>
            <person name="Lage O.M."/>
            <person name="Pohl T."/>
            <person name="Merkel B.J."/>
            <person name="Hornburger P."/>
            <person name="Mueller R.-W."/>
            <person name="Bruemmer F."/>
            <person name="Labrenz M."/>
            <person name="Spormann A.M."/>
            <person name="Op den Camp H."/>
            <person name="Overmann J."/>
            <person name="Amann R."/>
            <person name="Jetten M.S.M."/>
            <person name="Mascher T."/>
            <person name="Medema M.H."/>
            <person name="Devos D.P."/>
            <person name="Kaster A.-K."/>
            <person name="Ovreas L."/>
            <person name="Rohde M."/>
            <person name="Galperin M.Y."/>
            <person name="Jogler C."/>
        </authorList>
    </citation>
    <scope>NUCLEOTIDE SEQUENCE [LARGE SCALE GENOMIC DNA]</scope>
    <source>
        <strain evidence="2 3">Enr13</strain>
    </source>
</reference>
<accession>A0A518HNY8</accession>
<evidence type="ECO:0008006" key="4">
    <source>
        <dbReference type="Google" id="ProtNLM"/>
    </source>
</evidence>
<dbReference type="KEGG" id="snep:Enr13x_24060"/>
<keyword evidence="1" id="KW-0812">Transmembrane</keyword>
<dbReference type="Proteomes" id="UP000319004">
    <property type="component" value="Chromosome"/>
</dbReference>
<evidence type="ECO:0000256" key="1">
    <source>
        <dbReference type="SAM" id="Phobius"/>
    </source>
</evidence>
<feature type="transmembrane region" description="Helical" evidence="1">
    <location>
        <begin position="429"/>
        <end position="448"/>
    </location>
</feature>
<dbReference type="AlphaFoldDB" id="A0A518HNY8"/>
<organism evidence="2 3">
    <name type="scientific">Stieleria neptunia</name>
    <dbReference type="NCBI Taxonomy" id="2527979"/>
    <lineage>
        <taxon>Bacteria</taxon>
        <taxon>Pseudomonadati</taxon>
        <taxon>Planctomycetota</taxon>
        <taxon>Planctomycetia</taxon>
        <taxon>Pirellulales</taxon>
        <taxon>Pirellulaceae</taxon>
        <taxon>Stieleria</taxon>
    </lineage>
</organism>
<dbReference type="OrthoDB" id="271229at2"/>
<proteinExistence type="predicted"/>
<feature type="transmembrane region" description="Helical" evidence="1">
    <location>
        <begin position="500"/>
        <end position="524"/>
    </location>
</feature>
<feature type="transmembrane region" description="Helical" evidence="1">
    <location>
        <begin position="544"/>
        <end position="565"/>
    </location>
</feature>
<dbReference type="RefSeq" id="WP_145386159.1">
    <property type="nucleotide sequence ID" value="NZ_CP037423.1"/>
</dbReference>
<feature type="transmembrane region" description="Helical" evidence="1">
    <location>
        <begin position="128"/>
        <end position="148"/>
    </location>
</feature>
<keyword evidence="3" id="KW-1185">Reference proteome</keyword>
<evidence type="ECO:0000313" key="3">
    <source>
        <dbReference type="Proteomes" id="UP000319004"/>
    </source>
</evidence>
<feature type="transmembrane region" description="Helical" evidence="1">
    <location>
        <begin position="42"/>
        <end position="66"/>
    </location>
</feature>
<dbReference type="EMBL" id="CP037423">
    <property type="protein sequence ID" value="QDV42558.1"/>
    <property type="molecule type" value="Genomic_DNA"/>
</dbReference>
<feature type="transmembrane region" description="Helical" evidence="1">
    <location>
        <begin position="572"/>
        <end position="592"/>
    </location>
</feature>
<sequence length="715" mass="80242">MNQEWWDAFEFSLLGAVDVTLCFLVARLAVGKSNLPTLALSSLLLLWCNVVIAGTVLGAVGILQAAFLGRLVAIQLIAAYGGAIGLVLLRRSGCEGEVLTTAARREKASVTQATGDRRRWSRYARWQLIFLSVFSAHVLTYGIVQLPFDWDSIAYHLPLIDHWIQSGSIWNQDCAFWYVPGNNELLGLFFSIGFSGDFWVQLHNTIPGLILFASLAALAIELRLSTVACCLVSMTVFAVQPVLRQLVSAENDLSVVALLVAGALFGWRWVYERSYSSLLFLSLSVGLLAGIKYYALGYVTLLTLAPVAWLAVQGRWKAAVQTLAAILVASLILAGFWYIRNWQLAGTPFYPKGILGMPDLWSEMRPHFSSSKLLGCGRAEVIPLLFRAWLVQAGILPLITVSLAWLPLSLLLFKPIQTWQSIAGGEKGGLFPWLACFSSAAFAVYLVTPNVVETEYGTMNMLQLQYHPVRFGLCAFVTSLLALSAIPHPAGRWPIQLRRLLLAICMLLILVQVAWQSCAVFNWTTVPDWLNVNFWWAAGKRRLMLTWVLLLIFSYAGITGVSELVRVKSLRATAATVALAIGLFSQVSPLLAKKWHNRYVGHFGRVLRTDCLAAWEELKQPSDRLGVFEYRYYPFLGSRRENPVVRPLWHSSADELREYITENQLSMLVFPTTPEVAHDRYRESRMWFHKEFAGEMVFYRDRRLVLARRPIKRGD</sequence>
<feature type="transmembrane region" description="Helical" evidence="1">
    <location>
        <begin position="389"/>
        <end position="408"/>
    </location>
</feature>
<protein>
    <recommendedName>
        <fullName evidence="4">Glycosyltransferase RgtA/B/C/D-like domain-containing protein</fullName>
    </recommendedName>
</protein>
<gene>
    <name evidence="2" type="ORF">Enr13x_24060</name>
</gene>
<feature type="transmembrane region" description="Helical" evidence="1">
    <location>
        <begin position="251"/>
        <end position="271"/>
    </location>
</feature>
<name>A0A518HNY8_9BACT</name>
<feature type="transmembrane region" description="Helical" evidence="1">
    <location>
        <begin position="12"/>
        <end position="30"/>
    </location>
</feature>
<feature type="transmembrane region" description="Helical" evidence="1">
    <location>
        <begin position="209"/>
        <end position="239"/>
    </location>
</feature>
<feature type="transmembrane region" description="Helical" evidence="1">
    <location>
        <begin position="468"/>
        <end position="488"/>
    </location>
</feature>
<keyword evidence="1" id="KW-0472">Membrane</keyword>
<feature type="transmembrane region" description="Helical" evidence="1">
    <location>
        <begin position="319"/>
        <end position="339"/>
    </location>
</feature>